<gene>
    <name evidence="5" type="ORF">EB796_002492</name>
</gene>
<dbReference type="Gene3D" id="1.20.1420.10">
    <property type="entry name" value="Talin, central domain"/>
    <property type="match status" value="2"/>
</dbReference>
<reference evidence="5" key="1">
    <citation type="submission" date="2020-06" db="EMBL/GenBank/DDBJ databases">
        <title>Draft genome of Bugula neritina, a colonial animal packing powerful symbionts and potential medicines.</title>
        <authorList>
            <person name="Rayko M."/>
        </authorList>
    </citation>
    <scope>NUCLEOTIDE SEQUENCE [LARGE SCALE GENOMIC DNA]</scope>
    <source>
        <strain evidence="5">Kwan_BN1</strain>
    </source>
</reference>
<dbReference type="InterPro" id="IPR054060">
    <property type="entry name" value="TLN1-like_RS"/>
</dbReference>
<dbReference type="PANTHER" id="PTHR19981:SF1">
    <property type="entry name" value="RHEA, ISOFORM B"/>
    <property type="match status" value="1"/>
</dbReference>
<dbReference type="InterPro" id="IPR036723">
    <property type="entry name" value="Alpha-catenin/vinculin-like_sf"/>
</dbReference>
<dbReference type="GO" id="GO:0005737">
    <property type="term" value="C:cytoplasm"/>
    <property type="evidence" value="ECO:0007669"/>
    <property type="project" value="UniProtKB-SubCell"/>
</dbReference>
<evidence type="ECO:0008006" key="7">
    <source>
        <dbReference type="Google" id="ProtNLM"/>
    </source>
</evidence>
<dbReference type="GO" id="GO:0005886">
    <property type="term" value="C:plasma membrane"/>
    <property type="evidence" value="ECO:0007669"/>
    <property type="project" value="TreeGrafter"/>
</dbReference>
<name>A0A7J7KM16_BUGNE</name>
<evidence type="ECO:0000259" key="4">
    <source>
        <dbReference type="Pfam" id="PF21896"/>
    </source>
</evidence>
<organism evidence="5 6">
    <name type="scientific">Bugula neritina</name>
    <name type="common">Brown bryozoan</name>
    <name type="synonym">Sertularia neritina</name>
    <dbReference type="NCBI Taxonomy" id="10212"/>
    <lineage>
        <taxon>Eukaryota</taxon>
        <taxon>Metazoa</taxon>
        <taxon>Spiralia</taxon>
        <taxon>Lophotrochozoa</taxon>
        <taxon>Bryozoa</taxon>
        <taxon>Gymnolaemata</taxon>
        <taxon>Cheilostomatida</taxon>
        <taxon>Flustrina</taxon>
        <taxon>Buguloidea</taxon>
        <taxon>Bugulidae</taxon>
        <taxon>Bugula</taxon>
    </lineage>
</organism>
<comment type="subcellular location">
    <subcellularLocation>
        <location evidence="1">Cytoplasm</location>
    </subcellularLocation>
</comment>
<evidence type="ECO:0000256" key="2">
    <source>
        <dbReference type="ARBA" id="ARBA00022490"/>
    </source>
</evidence>
<keyword evidence="6" id="KW-1185">Reference proteome</keyword>
<accession>A0A7J7KM16</accession>
<dbReference type="OrthoDB" id="10043037at2759"/>
<dbReference type="Proteomes" id="UP000593567">
    <property type="component" value="Unassembled WGS sequence"/>
</dbReference>
<feature type="domain" description="Talin 1-like rod-segment" evidence="3">
    <location>
        <begin position="144"/>
        <end position="215"/>
    </location>
</feature>
<sequence>MMYAVPLLFPGHVLDSDFTPENKQLCAETSRPLIDAVEKLTTYGSSRSSPVYCSYQQGKLSSLNLLVAIGKCLVAEAEARRAQEPIIEAGREMIESSSKMVVSAKKLAATPRDPSTYQTFSSHSKTLSDAMKKLITAIRESAPGQRESDQAVESLSSWVKDLDAAAFAVMSQSLTPREVNTVQGFQEQVISSCKQILANVDPLVHAAKNEAETLAPLPPSYSHIQLL</sequence>
<dbReference type="GO" id="GO:0005925">
    <property type="term" value="C:focal adhesion"/>
    <property type="evidence" value="ECO:0007669"/>
    <property type="project" value="TreeGrafter"/>
</dbReference>
<keyword evidence="2" id="KW-0963">Cytoplasm</keyword>
<dbReference type="Pfam" id="PF21865">
    <property type="entry name" value="TLN1-like_RS"/>
    <property type="match status" value="1"/>
</dbReference>
<evidence type="ECO:0000256" key="1">
    <source>
        <dbReference type="ARBA" id="ARBA00004496"/>
    </source>
</evidence>
<dbReference type="Pfam" id="PF21896">
    <property type="entry name" value="Talin_IBS2B"/>
    <property type="match status" value="1"/>
</dbReference>
<feature type="domain" description="Talin IBS2B" evidence="4">
    <location>
        <begin position="71"/>
        <end position="138"/>
    </location>
</feature>
<dbReference type="GO" id="GO:0051015">
    <property type="term" value="F:actin filament binding"/>
    <property type="evidence" value="ECO:0007669"/>
    <property type="project" value="InterPro"/>
</dbReference>
<proteinExistence type="predicted"/>
<comment type="caution">
    <text evidence="5">The sequence shown here is derived from an EMBL/GenBank/DDBJ whole genome shotgun (WGS) entry which is preliminary data.</text>
</comment>
<dbReference type="GO" id="GO:0005178">
    <property type="term" value="F:integrin binding"/>
    <property type="evidence" value="ECO:0007669"/>
    <property type="project" value="TreeGrafter"/>
</dbReference>
<dbReference type="GO" id="GO:0098609">
    <property type="term" value="P:cell-cell adhesion"/>
    <property type="evidence" value="ECO:0007669"/>
    <property type="project" value="TreeGrafter"/>
</dbReference>
<dbReference type="InterPro" id="IPR054082">
    <property type="entry name" value="Talin_IBS2B"/>
</dbReference>
<evidence type="ECO:0000313" key="6">
    <source>
        <dbReference type="Proteomes" id="UP000593567"/>
    </source>
</evidence>
<dbReference type="SUPFAM" id="SSF47220">
    <property type="entry name" value="alpha-catenin/vinculin-like"/>
    <property type="match status" value="1"/>
</dbReference>
<dbReference type="GO" id="GO:0030036">
    <property type="term" value="P:actin cytoskeleton organization"/>
    <property type="evidence" value="ECO:0007669"/>
    <property type="project" value="TreeGrafter"/>
</dbReference>
<evidence type="ECO:0000259" key="3">
    <source>
        <dbReference type="Pfam" id="PF21865"/>
    </source>
</evidence>
<dbReference type="AlphaFoldDB" id="A0A7J7KM16"/>
<dbReference type="PANTHER" id="PTHR19981">
    <property type="entry name" value="TALIN"/>
    <property type="match status" value="1"/>
</dbReference>
<evidence type="ECO:0000313" key="5">
    <source>
        <dbReference type="EMBL" id="KAF6039200.1"/>
    </source>
</evidence>
<dbReference type="EMBL" id="VXIV02000292">
    <property type="protein sequence ID" value="KAF6039200.1"/>
    <property type="molecule type" value="Genomic_DNA"/>
</dbReference>
<protein>
    <recommendedName>
        <fullName evidence="7">Vinculin-binding site-containing domain-containing protein</fullName>
    </recommendedName>
</protein>